<sequence length="272" mass="29030">MHSRVRCRACVYYGRGAEPEAGVWRALGPLGRSRGSRHRRDSNYGSDCGTGRRLALPAASHTRTASEVRYMSRSFFRVVSLFAGWVHDEREVKEGSGVRIASFACNSDRQRFVCRTVRDACANKHTKKASRRFSGVEAAGAEFGRGLGAARAPGLGALEDPCGGGRRRRRALAAQPPQPAAGDDGWQPPDHHAHDVVSRLSAAGLSMCVSALGSPARSSPVSAGSEHGERFSRKVFVGGLPPDIDEGTYYTRPPLGPPAPLAAPGGLRSRGD</sequence>
<dbReference type="Proteomes" id="UP000299102">
    <property type="component" value="Unassembled WGS sequence"/>
</dbReference>
<proteinExistence type="predicted"/>
<feature type="compositionally biased region" description="Low complexity" evidence="1">
    <location>
        <begin position="172"/>
        <end position="185"/>
    </location>
</feature>
<dbReference type="EMBL" id="BGZK01000058">
    <property type="protein sequence ID" value="GBP13610.1"/>
    <property type="molecule type" value="Genomic_DNA"/>
</dbReference>
<name>A0A4C1TJ37_EUMVA</name>
<evidence type="ECO:0000313" key="3">
    <source>
        <dbReference type="Proteomes" id="UP000299102"/>
    </source>
</evidence>
<protein>
    <submittedName>
        <fullName evidence="2">Uncharacterized protein</fullName>
    </submittedName>
</protein>
<reference evidence="2 3" key="1">
    <citation type="journal article" date="2019" name="Commun. Biol.">
        <title>The bagworm genome reveals a unique fibroin gene that provides high tensile strength.</title>
        <authorList>
            <person name="Kono N."/>
            <person name="Nakamura H."/>
            <person name="Ohtoshi R."/>
            <person name="Tomita M."/>
            <person name="Numata K."/>
            <person name="Arakawa K."/>
        </authorList>
    </citation>
    <scope>NUCLEOTIDE SEQUENCE [LARGE SCALE GENOMIC DNA]</scope>
</reference>
<feature type="region of interest" description="Disordered" evidence="1">
    <location>
        <begin position="245"/>
        <end position="272"/>
    </location>
</feature>
<comment type="caution">
    <text evidence="2">The sequence shown here is derived from an EMBL/GenBank/DDBJ whole genome shotgun (WGS) entry which is preliminary data.</text>
</comment>
<keyword evidence="3" id="KW-1185">Reference proteome</keyword>
<evidence type="ECO:0000313" key="2">
    <source>
        <dbReference type="EMBL" id="GBP13610.1"/>
    </source>
</evidence>
<evidence type="ECO:0000256" key="1">
    <source>
        <dbReference type="SAM" id="MobiDB-lite"/>
    </source>
</evidence>
<dbReference type="OrthoDB" id="7434507at2759"/>
<feature type="region of interest" description="Disordered" evidence="1">
    <location>
        <begin position="162"/>
        <end position="192"/>
    </location>
</feature>
<organism evidence="2 3">
    <name type="scientific">Eumeta variegata</name>
    <name type="common">Bagworm moth</name>
    <name type="synonym">Eumeta japonica</name>
    <dbReference type="NCBI Taxonomy" id="151549"/>
    <lineage>
        <taxon>Eukaryota</taxon>
        <taxon>Metazoa</taxon>
        <taxon>Ecdysozoa</taxon>
        <taxon>Arthropoda</taxon>
        <taxon>Hexapoda</taxon>
        <taxon>Insecta</taxon>
        <taxon>Pterygota</taxon>
        <taxon>Neoptera</taxon>
        <taxon>Endopterygota</taxon>
        <taxon>Lepidoptera</taxon>
        <taxon>Glossata</taxon>
        <taxon>Ditrysia</taxon>
        <taxon>Tineoidea</taxon>
        <taxon>Psychidae</taxon>
        <taxon>Oiketicinae</taxon>
        <taxon>Eumeta</taxon>
    </lineage>
</organism>
<dbReference type="AlphaFoldDB" id="A0A4C1TJ37"/>
<gene>
    <name evidence="2" type="ORF">EVAR_6948_1</name>
</gene>
<accession>A0A4C1TJ37</accession>
<feature type="compositionally biased region" description="Low complexity" evidence="1">
    <location>
        <begin position="262"/>
        <end position="272"/>
    </location>
</feature>